<feature type="region of interest" description="Disordered" evidence="1">
    <location>
        <begin position="902"/>
        <end position="934"/>
    </location>
</feature>
<feature type="compositionally biased region" description="Low complexity" evidence="1">
    <location>
        <begin position="47"/>
        <end position="74"/>
    </location>
</feature>
<feature type="transmembrane region" description="Helical" evidence="2">
    <location>
        <begin position="718"/>
        <end position="738"/>
    </location>
</feature>
<dbReference type="RefSeq" id="WP_268916829.1">
    <property type="nucleotide sequence ID" value="NZ_JAPTMY010000006.1"/>
</dbReference>
<keyword evidence="2" id="KW-0472">Membrane</keyword>
<comment type="caution">
    <text evidence="3">The sequence shown here is derived from an EMBL/GenBank/DDBJ whole genome shotgun (WGS) entry which is preliminary data.</text>
</comment>
<feature type="compositionally biased region" description="Low complexity" evidence="1">
    <location>
        <begin position="497"/>
        <end position="509"/>
    </location>
</feature>
<dbReference type="EMBL" id="JAPTMY010000006">
    <property type="protein sequence ID" value="MCZ0857191.1"/>
    <property type="molecule type" value="Genomic_DNA"/>
</dbReference>
<feature type="transmembrane region" description="Helical" evidence="2">
    <location>
        <begin position="520"/>
        <end position="538"/>
    </location>
</feature>
<feature type="transmembrane region" description="Helical" evidence="2">
    <location>
        <begin position="404"/>
        <end position="422"/>
    </location>
</feature>
<feature type="compositionally biased region" description="Low complexity" evidence="1">
    <location>
        <begin position="453"/>
        <end position="490"/>
    </location>
</feature>
<feature type="region of interest" description="Disordered" evidence="1">
    <location>
        <begin position="425"/>
        <end position="513"/>
    </location>
</feature>
<evidence type="ECO:0000313" key="3">
    <source>
        <dbReference type="EMBL" id="MCZ0857191.1"/>
    </source>
</evidence>
<accession>A0ABT4I6N2</accession>
<feature type="compositionally biased region" description="Pro residues" evidence="1">
    <location>
        <begin position="903"/>
        <end position="925"/>
    </location>
</feature>
<feature type="region of interest" description="Disordered" evidence="1">
    <location>
        <begin position="47"/>
        <end position="77"/>
    </location>
</feature>
<feature type="transmembrane region" description="Helical" evidence="2">
    <location>
        <begin position="805"/>
        <end position="824"/>
    </location>
</feature>
<name>A0ABT4I6N2_9ACTO</name>
<protein>
    <submittedName>
        <fullName evidence="3">Uncharacterized protein</fullName>
    </submittedName>
</protein>
<dbReference type="Proteomes" id="UP001072034">
    <property type="component" value="Unassembled WGS sequence"/>
</dbReference>
<evidence type="ECO:0000256" key="1">
    <source>
        <dbReference type="SAM" id="MobiDB-lite"/>
    </source>
</evidence>
<feature type="transmembrane region" description="Helical" evidence="2">
    <location>
        <begin position="659"/>
        <end position="680"/>
    </location>
</feature>
<feature type="transmembrane region" description="Helical" evidence="2">
    <location>
        <begin position="745"/>
        <end position="766"/>
    </location>
</feature>
<organism evidence="3 4">
    <name type="scientific">Actinomyces israelii</name>
    <dbReference type="NCBI Taxonomy" id="1659"/>
    <lineage>
        <taxon>Bacteria</taxon>
        <taxon>Bacillati</taxon>
        <taxon>Actinomycetota</taxon>
        <taxon>Actinomycetes</taxon>
        <taxon>Actinomycetales</taxon>
        <taxon>Actinomycetaceae</taxon>
        <taxon>Actinomyces</taxon>
    </lineage>
</organism>
<sequence>MSKPRRNRQQRFVRAVVYVLVLALVIGLIATMVGTALASPAPRLPSAAGAAVTTSSPAPAGRGAAPAARGAAPAQLAEPGHRRAPVVVLGTVDLTWADLLTAADSTDTSLAAAAKVLLAYADGGQPVNLVTRTVGERTCPADGWLTLGAGSRVRAAERSGDGAAGCRWPAYWTEAAGATGSTGEATARAGALAGFLARAGATTAAVGRGGALALTDDGAGPAVGGSPSELLAREDPPDLIIADTVPQAAGTADTADLASSDAERILALADALEPLADAPAGTRVVVASVADATDPGPQLAILPPGAISPLGANDPFLVGASTHRRGLIQLTDLAPSLALAVTGQTPGSFWSQPLDMAHEYRDSLGGARSVLGNGNPVNGTSRARALADDALHARASRRATVPTGLALIGAALALGLAAARVLRSPRDAVSDGPQDAVGGERPRPGTGPAAPDARPATEAGTGAAAGAAPPVNEAAPPEGEPSAGPATGAALPDAQTAPPAAEPALAEAPRTGPSPTRLRALAWAACLVAMLPAGLWLANGVPWWRAGGAATPVALGTGLVFATGFVVVTAALARAALALTERLRPQAAQRLLAELGLAGADPGSVTPRGRGALVSVQMLVVLPAGMILADAAQGAPFAFNGPLGMNTVVAGRFYGVSNTAFALAAASLLVAIAAWAGPLVATRSGSRERQRALTVALVAGFGAAALAVDAAPNMGADVGGALSLVPALVALGAGLAGVRLGWWRWVAVGAGAVGVVLLLGLGDFLICGSSTHLGRFFGRLLTGTAGPTLTRKATALVAPFVTSRLALAGLVVGAGAAALVARAARRAVHEARRGRGPYAWLARPGALPGWLGPLGRALAVLVVVEVLVNDSGLTMLCFSAAAAAPALTAVLAARLAAASAAPAGPPAPVVLPAPAGPSPSSPPPNDQEAGPSQA</sequence>
<keyword evidence="2" id="KW-0812">Transmembrane</keyword>
<feature type="transmembrane region" description="Helical" evidence="2">
    <location>
        <begin position="845"/>
        <end position="867"/>
    </location>
</feature>
<proteinExistence type="predicted"/>
<feature type="transmembrane region" description="Helical" evidence="2">
    <location>
        <begin position="618"/>
        <end position="639"/>
    </location>
</feature>
<feature type="transmembrane region" description="Helical" evidence="2">
    <location>
        <begin position="692"/>
        <end position="712"/>
    </location>
</feature>
<evidence type="ECO:0000256" key="2">
    <source>
        <dbReference type="SAM" id="Phobius"/>
    </source>
</evidence>
<keyword evidence="2" id="KW-1133">Transmembrane helix</keyword>
<reference evidence="3" key="1">
    <citation type="submission" date="2022-10" db="EMBL/GenBank/DDBJ databases">
        <title>Genome sequence of Actinomyces israelii ATCC 10048.</title>
        <authorList>
            <person name="Watt R.M."/>
            <person name="Tong W.M."/>
        </authorList>
    </citation>
    <scope>NUCLEOTIDE SEQUENCE</scope>
    <source>
        <strain evidence="3">ATCC 10048</strain>
    </source>
</reference>
<feature type="transmembrane region" description="Helical" evidence="2">
    <location>
        <begin position="558"/>
        <end position="580"/>
    </location>
</feature>
<feature type="transmembrane region" description="Helical" evidence="2">
    <location>
        <begin position="873"/>
        <end position="893"/>
    </location>
</feature>
<gene>
    <name evidence="3" type="ORF">OHJ16_03935</name>
</gene>
<evidence type="ECO:0000313" key="4">
    <source>
        <dbReference type="Proteomes" id="UP001072034"/>
    </source>
</evidence>
<keyword evidence="4" id="KW-1185">Reference proteome</keyword>